<dbReference type="Proteomes" id="UP000306888">
    <property type="component" value="Unassembled WGS sequence"/>
</dbReference>
<dbReference type="OrthoDB" id="1258529at2"/>
<sequence length="365" mass="42430">MQFSFLGFSVKKIMEFKLDVKDLAILRYFQDFMKSGKMNYEEVDGVKYYWVSYKNISEEMPFLGLGKRTIMMRMLKLRDLGLLSHYTKKEGGTFSYYTLGDKFNDFIYISENRSLSNIENEIKDDKGKSKEEFIDVINSNNRRKISGQLIGNINLERGEFSSEVNSNSKGELTEINKESINHNEEDISISEYPNQNNKALLSKDMNRGCSPNDTTKTNLLNNLTTINTNDLKSIKDKLEFILNYLNIRANVNYRITNRKTVTLITARLREGFIPEDFKVVIDKKVSEWSGTTFEQYLNPFTLFGDKFELYLNQKVASKKNNGNGGVGNSQKEKFYKSDTRKLRFHNFTGREVDYDAIENKLLGWE</sequence>
<proteinExistence type="predicted"/>
<keyword evidence="3" id="KW-1185">Reference proteome</keyword>
<evidence type="ECO:0000313" key="3">
    <source>
        <dbReference type="Proteomes" id="UP000306888"/>
    </source>
</evidence>
<gene>
    <name evidence="2" type="ORF">E5347_09050</name>
</gene>
<dbReference type="EMBL" id="SRYR01000003">
    <property type="protein sequence ID" value="TGY42356.1"/>
    <property type="molecule type" value="Genomic_DNA"/>
</dbReference>
<dbReference type="AlphaFoldDB" id="A0A4S2DJH7"/>
<accession>A0A4S2DJH7</accession>
<comment type="caution">
    <text evidence="2">The sequence shown here is derived from an EMBL/GenBank/DDBJ whole genome shotgun (WGS) entry which is preliminary data.</text>
</comment>
<evidence type="ECO:0000313" key="2">
    <source>
        <dbReference type="EMBL" id="TGY42356.1"/>
    </source>
</evidence>
<reference evidence="2 3" key="1">
    <citation type="submission" date="2019-04" db="EMBL/GenBank/DDBJ databases">
        <title>Microbes associate with the intestines of laboratory mice.</title>
        <authorList>
            <person name="Navarre W."/>
            <person name="Wong E."/>
            <person name="Huang K."/>
            <person name="Tropini C."/>
            <person name="Ng K."/>
            <person name="Yu B."/>
        </authorList>
    </citation>
    <scope>NUCLEOTIDE SEQUENCE [LARGE SCALE GENOMIC DNA]</scope>
    <source>
        <strain evidence="2 3">NM50_B9-20</strain>
    </source>
</reference>
<evidence type="ECO:0000259" key="1">
    <source>
        <dbReference type="Pfam" id="PF09524"/>
    </source>
</evidence>
<organism evidence="2 3">
    <name type="scientific">Clostridium sartagoforme</name>
    <dbReference type="NCBI Taxonomy" id="84031"/>
    <lineage>
        <taxon>Bacteria</taxon>
        <taxon>Bacillati</taxon>
        <taxon>Bacillota</taxon>
        <taxon>Clostridia</taxon>
        <taxon>Eubacteriales</taxon>
        <taxon>Clostridiaceae</taxon>
        <taxon>Clostridium</taxon>
    </lineage>
</organism>
<name>A0A4S2DJH7_9CLOT</name>
<dbReference type="InterPro" id="IPR011741">
    <property type="entry name" value="Phg_2220_C"/>
</dbReference>
<dbReference type="Pfam" id="PF09524">
    <property type="entry name" value="Phg_2220_C"/>
    <property type="match status" value="1"/>
</dbReference>
<dbReference type="RefSeq" id="WP_136006602.1">
    <property type="nucleotide sequence ID" value="NZ_SRYR01000003.1"/>
</dbReference>
<feature type="domain" description="Phage conserved hypothetical protein C-terminal" evidence="1">
    <location>
        <begin position="241"/>
        <end position="312"/>
    </location>
</feature>
<dbReference type="NCBIfam" id="TIGR02220">
    <property type="entry name" value="phg_TIGR02220"/>
    <property type="match status" value="1"/>
</dbReference>
<protein>
    <recommendedName>
        <fullName evidence="1">Phage conserved hypothetical protein C-terminal domain-containing protein</fullName>
    </recommendedName>
</protein>